<dbReference type="Proteomes" id="UP000092683">
    <property type="component" value="Unassembled WGS sequence"/>
</dbReference>
<protein>
    <submittedName>
        <fullName evidence="3">Anti-anti-sigma factor</fullName>
    </submittedName>
</protein>
<feature type="domain" description="STAS" evidence="2">
    <location>
        <begin position="3"/>
        <end position="101"/>
    </location>
</feature>
<dbReference type="Pfam" id="PF13466">
    <property type="entry name" value="STAS_2"/>
    <property type="match status" value="1"/>
</dbReference>
<dbReference type="InterPro" id="IPR058548">
    <property type="entry name" value="MlaB-like_STAS"/>
</dbReference>
<feature type="region of interest" description="Disordered" evidence="1">
    <location>
        <begin position="107"/>
        <end position="126"/>
    </location>
</feature>
<evidence type="ECO:0000313" key="4">
    <source>
        <dbReference type="Proteomes" id="UP000092683"/>
    </source>
</evidence>
<proteinExistence type="predicted"/>
<dbReference type="RefSeq" id="WP_065445656.1">
    <property type="nucleotide sequence ID" value="NZ_MBEA01000068.1"/>
</dbReference>
<gene>
    <name evidence="3" type="ORF">A5677_15645</name>
</gene>
<dbReference type="InterPro" id="IPR002645">
    <property type="entry name" value="STAS_dom"/>
</dbReference>
<evidence type="ECO:0000313" key="3">
    <source>
        <dbReference type="EMBL" id="OCB59000.1"/>
    </source>
</evidence>
<dbReference type="CDD" id="cd07043">
    <property type="entry name" value="STAS_anti-anti-sigma_factors"/>
    <property type="match status" value="1"/>
</dbReference>
<dbReference type="PROSITE" id="PS50801">
    <property type="entry name" value="STAS"/>
    <property type="match status" value="1"/>
</dbReference>
<accession>A0A1B9DBM6</accession>
<name>A0A1B9DBM6_MYCMA</name>
<dbReference type="InterPro" id="IPR036513">
    <property type="entry name" value="STAS_dom_sf"/>
</dbReference>
<reference evidence="3 4" key="1">
    <citation type="submission" date="2016-06" db="EMBL/GenBank/DDBJ databases">
        <authorList>
            <person name="Kjaerup R.B."/>
            <person name="Dalgaard T.S."/>
            <person name="Juul-Madsen H.R."/>
        </authorList>
    </citation>
    <scope>NUCLEOTIDE SEQUENCE [LARGE SCALE GENOMIC DNA]</scope>
    <source>
        <strain evidence="3 4">E3012</strain>
    </source>
</reference>
<evidence type="ECO:0000259" key="2">
    <source>
        <dbReference type="PROSITE" id="PS50801"/>
    </source>
</evidence>
<comment type="caution">
    <text evidence="3">The sequence shown here is derived from an EMBL/GenBank/DDBJ whole genome shotgun (WGS) entry which is preliminary data.</text>
</comment>
<dbReference type="EMBL" id="MBEE01000063">
    <property type="protein sequence ID" value="OCB59000.1"/>
    <property type="molecule type" value="Genomic_DNA"/>
</dbReference>
<dbReference type="Gene3D" id="3.30.750.24">
    <property type="entry name" value="STAS domain"/>
    <property type="match status" value="1"/>
</dbReference>
<organism evidence="3 4">
    <name type="scientific">Mycobacterium malmoense</name>
    <dbReference type="NCBI Taxonomy" id="1780"/>
    <lineage>
        <taxon>Bacteria</taxon>
        <taxon>Bacillati</taxon>
        <taxon>Actinomycetota</taxon>
        <taxon>Actinomycetes</taxon>
        <taxon>Mycobacteriales</taxon>
        <taxon>Mycobacteriaceae</taxon>
        <taxon>Mycobacterium</taxon>
    </lineage>
</organism>
<dbReference type="SUPFAM" id="SSF52091">
    <property type="entry name" value="SpoIIaa-like"/>
    <property type="match status" value="1"/>
</dbReference>
<sequence>MNLSVNVVTTGRTARLQVRGDLVYETVDAMVDAADRLLGQQPTPADLHLDLAALEFCDSAGLSGLLLVHRRSHQAGTRLHLDNRPRFLDRILDVTGTFEHLVAASDAGTAGSDRRGRNAPGETHVR</sequence>
<dbReference type="OrthoDB" id="4249752at2"/>
<evidence type="ECO:0000256" key="1">
    <source>
        <dbReference type="SAM" id="MobiDB-lite"/>
    </source>
</evidence>
<dbReference type="AlphaFoldDB" id="A0A1B9DBM6"/>